<sequence>MNNVLLFSFKSDSVKVSIEAYFNEEDSLIVEGYDIGKSVEEMWGDSDYEYITTIKADAVNKLYALVHLPAGSKEALLSYLQSRFNTNSCYSDIRNWLDENAVAYESFSWT</sequence>
<evidence type="ECO:0000313" key="1">
    <source>
        <dbReference type="EMBL" id="MBL0741302.1"/>
    </source>
</evidence>
<protein>
    <submittedName>
        <fullName evidence="1">Uncharacterized protein</fullName>
    </submittedName>
</protein>
<accession>A0ABS1KPX1</accession>
<dbReference type="Proteomes" id="UP000613030">
    <property type="component" value="Unassembled WGS sequence"/>
</dbReference>
<evidence type="ECO:0000313" key="2">
    <source>
        <dbReference type="Proteomes" id="UP000613030"/>
    </source>
</evidence>
<dbReference type="RefSeq" id="WP_202008656.1">
    <property type="nucleotide sequence ID" value="NZ_JAERRB010000002.1"/>
</dbReference>
<keyword evidence="2" id="KW-1185">Reference proteome</keyword>
<proteinExistence type="predicted"/>
<gene>
    <name evidence="1" type="ORF">JI741_08725</name>
</gene>
<reference evidence="1 2" key="1">
    <citation type="submission" date="2021-01" db="EMBL/GenBank/DDBJ databases">
        <title>Chryseolinea sp. Jin1 Genome sequencing and assembly.</title>
        <authorList>
            <person name="Kim I."/>
        </authorList>
    </citation>
    <scope>NUCLEOTIDE SEQUENCE [LARGE SCALE GENOMIC DNA]</scope>
    <source>
        <strain evidence="1 2">Jin1</strain>
    </source>
</reference>
<dbReference type="EMBL" id="JAERRB010000002">
    <property type="protein sequence ID" value="MBL0741302.1"/>
    <property type="molecule type" value="Genomic_DNA"/>
</dbReference>
<name>A0ABS1KPX1_9BACT</name>
<comment type="caution">
    <text evidence="1">The sequence shown here is derived from an EMBL/GenBank/DDBJ whole genome shotgun (WGS) entry which is preliminary data.</text>
</comment>
<organism evidence="1 2">
    <name type="scientific">Chryseolinea lacunae</name>
    <dbReference type="NCBI Taxonomy" id="2801331"/>
    <lineage>
        <taxon>Bacteria</taxon>
        <taxon>Pseudomonadati</taxon>
        <taxon>Bacteroidota</taxon>
        <taxon>Cytophagia</taxon>
        <taxon>Cytophagales</taxon>
        <taxon>Fulvivirgaceae</taxon>
        <taxon>Chryseolinea</taxon>
    </lineage>
</organism>